<reference evidence="1 2" key="1">
    <citation type="journal article" date="2019" name="Nat. Ecol. Evol.">
        <title>Megaphylogeny resolves global patterns of mushroom evolution.</title>
        <authorList>
            <person name="Varga T."/>
            <person name="Krizsan K."/>
            <person name="Foldi C."/>
            <person name="Dima B."/>
            <person name="Sanchez-Garcia M."/>
            <person name="Sanchez-Ramirez S."/>
            <person name="Szollosi G.J."/>
            <person name="Szarkandi J.G."/>
            <person name="Papp V."/>
            <person name="Albert L."/>
            <person name="Andreopoulos W."/>
            <person name="Angelini C."/>
            <person name="Antonin V."/>
            <person name="Barry K.W."/>
            <person name="Bougher N.L."/>
            <person name="Buchanan P."/>
            <person name="Buyck B."/>
            <person name="Bense V."/>
            <person name="Catcheside P."/>
            <person name="Chovatia M."/>
            <person name="Cooper J."/>
            <person name="Damon W."/>
            <person name="Desjardin D."/>
            <person name="Finy P."/>
            <person name="Geml J."/>
            <person name="Haridas S."/>
            <person name="Hughes K."/>
            <person name="Justo A."/>
            <person name="Karasinski D."/>
            <person name="Kautmanova I."/>
            <person name="Kiss B."/>
            <person name="Kocsube S."/>
            <person name="Kotiranta H."/>
            <person name="LaButti K.M."/>
            <person name="Lechner B.E."/>
            <person name="Liimatainen K."/>
            <person name="Lipzen A."/>
            <person name="Lukacs Z."/>
            <person name="Mihaltcheva S."/>
            <person name="Morgado L.N."/>
            <person name="Niskanen T."/>
            <person name="Noordeloos M.E."/>
            <person name="Ohm R.A."/>
            <person name="Ortiz-Santana B."/>
            <person name="Ovrebo C."/>
            <person name="Racz N."/>
            <person name="Riley R."/>
            <person name="Savchenko A."/>
            <person name="Shiryaev A."/>
            <person name="Soop K."/>
            <person name="Spirin V."/>
            <person name="Szebenyi C."/>
            <person name="Tomsovsky M."/>
            <person name="Tulloss R.E."/>
            <person name="Uehling J."/>
            <person name="Grigoriev I.V."/>
            <person name="Vagvolgyi C."/>
            <person name="Papp T."/>
            <person name="Martin F.M."/>
            <person name="Miettinen O."/>
            <person name="Hibbett D.S."/>
            <person name="Nagy L.G."/>
        </authorList>
    </citation>
    <scope>NUCLEOTIDE SEQUENCE [LARGE SCALE GENOMIC DNA]</scope>
    <source>
        <strain evidence="1 2">NL-1719</strain>
    </source>
</reference>
<dbReference type="Proteomes" id="UP000308600">
    <property type="component" value="Unassembled WGS sequence"/>
</dbReference>
<accession>A0ACD3BG03</accession>
<protein>
    <submittedName>
        <fullName evidence="1">Uncharacterized protein</fullName>
    </submittedName>
</protein>
<sequence length="592" mass="64620">MHITFCPAIGETLHLPPTTQKSAQLRFTADLSKVDYETLVQQDAVIQLWTDISVPDSSAGAWNSIDFSVESTYSAGDNDDETLVTSPNPTMSSETHDMVHLSLCLPVSSSFSTQFSYTYRLVYPGRRISWLGQYGQNGAIHLDRMPQLNLVDGWAELNGEHMWKGSPTEVAQIHRLHDYAIWAFGGDSFGASVKPNLLFLVPKNRGQFGICAHTFIFSSSSSPIILSSSGVITYSGPPSSLQLCIACQHAQIMDHASRYTSAFYHLLPSDAKTGHVVLSSGAGTYPTTVAALPLYPTHPRKRTFLDLGAIRPLVPAEVTHVAIFAPSAADTRFLEIPSEGQPQYLSSAVNASGSQFLIAPAYPVSLEPNRNRLFAVLSSYTQIRFPQTLPTPPPSPLVNTFSGTQLSNGVNSHSPNSVNGNHNPVWNDKSANRPPRPNLDVTKRNPLKSNPSWWVVCAKLMFAIVWAIFVIVYRRFFHHRVNSRPTKPVLQKHTTKVNGHNPSPGGAAPLTGERMEQLSEAKSAVIAEVEIQGGWGAVLVQPSQEFGPITIEQQGRPLETLVQSLNASVGLLEFKGHQGGLLKVALARMGLF</sequence>
<gene>
    <name evidence="1" type="ORF">BDN72DRAFT_890632</name>
</gene>
<dbReference type="EMBL" id="ML208259">
    <property type="protein sequence ID" value="TFK76826.1"/>
    <property type="molecule type" value="Genomic_DNA"/>
</dbReference>
<evidence type="ECO:0000313" key="1">
    <source>
        <dbReference type="EMBL" id="TFK76826.1"/>
    </source>
</evidence>
<keyword evidence="2" id="KW-1185">Reference proteome</keyword>
<evidence type="ECO:0000313" key="2">
    <source>
        <dbReference type="Proteomes" id="UP000308600"/>
    </source>
</evidence>
<proteinExistence type="predicted"/>
<organism evidence="1 2">
    <name type="scientific">Pluteus cervinus</name>
    <dbReference type="NCBI Taxonomy" id="181527"/>
    <lineage>
        <taxon>Eukaryota</taxon>
        <taxon>Fungi</taxon>
        <taxon>Dikarya</taxon>
        <taxon>Basidiomycota</taxon>
        <taxon>Agaricomycotina</taxon>
        <taxon>Agaricomycetes</taxon>
        <taxon>Agaricomycetidae</taxon>
        <taxon>Agaricales</taxon>
        <taxon>Pluteineae</taxon>
        <taxon>Pluteaceae</taxon>
        <taxon>Pluteus</taxon>
    </lineage>
</organism>
<name>A0ACD3BG03_9AGAR</name>